<dbReference type="RefSeq" id="WP_004236357.1">
    <property type="nucleotide sequence ID" value="NZ_ABGYJJ040000001.1"/>
</dbReference>
<comment type="caution">
    <text evidence="4">The sequence shown here is derived from an EMBL/GenBank/DDBJ whole genome shotgun (WGS) entry which is preliminary data.</text>
</comment>
<dbReference type="InterPro" id="IPR051686">
    <property type="entry name" value="Lipoprotein_DolP"/>
</dbReference>
<dbReference type="EMBL" id="JAPKIY010000012">
    <property type="protein sequence ID" value="MDS0897794.1"/>
    <property type="molecule type" value="Genomic_DNA"/>
</dbReference>
<dbReference type="AlphaFoldDB" id="A0A0A2RM63"/>
<reference evidence="5" key="2">
    <citation type="submission" date="2023-02" db="EMBL/GenBank/DDBJ databases">
        <title>Detection, antimicrobial susceptibility and genomic characterization of NDM-producing species of Morganellaceae, Yersiniaceae, and Enterobacteriaceae other than Klebsiella.</title>
        <authorList>
            <person name="Camargo C.H."/>
            <person name="Sacchi C.T."/>
            <person name="Campos K.R."/>
        </authorList>
    </citation>
    <scope>NUCLEOTIDE SEQUENCE</scope>
    <source>
        <strain evidence="5">1189_21</strain>
    </source>
</reference>
<sequence>MRIVPVAALICSALLLQGCIGAALVGSAAVATKAASDPRSVGTQVDDGTLEARVSGQLNKDKDIKQQRIIPVAYQGKVLLIGQAEDLSLARRAKEIAAKVDGTELVYNEVRQGTPIDLGTASKDAWITTKVRSKLLTSDAVKSANIKVITENGEIFLLGVVTRQEGAAAAKVASETDGAKKVTTAFTWLN</sequence>
<dbReference type="OrthoDB" id="9783990at2"/>
<gene>
    <name evidence="5" type="primary">dolP</name>
    <name evidence="4" type="ORF">CYG68_07885</name>
    <name evidence="5" type="ORF">OSC06_07405</name>
</gene>
<feature type="domain" description="BON" evidence="3">
    <location>
        <begin position="123"/>
        <end position="190"/>
    </location>
</feature>
<evidence type="ECO:0000313" key="4">
    <source>
        <dbReference type="EMBL" id="MBE8612341.1"/>
    </source>
</evidence>
<dbReference type="PROSITE" id="PS51257">
    <property type="entry name" value="PROKAR_LIPOPROTEIN"/>
    <property type="match status" value="1"/>
</dbReference>
<dbReference type="PANTHER" id="PTHR34606">
    <property type="entry name" value="BON DOMAIN-CONTAINING PROTEIN"/>
    <property type="match status" value="1"/>
</dbReference>
<reference evidence="4" key="1">
    <citation type="submission" date="2017-12" db="EMBL/GenBank/DDBJ databases">
        <title>Genome sequencing and analysis.</title>
        <authorList>
            <person name="Huang Y.-T."/>
        </authorList>
    </citation>
    <scope>NUCLEOTIDE SEQUENCE</scope>
    <source>
        <strain evidence="4">VGH116</strain>
    </source>
</reference>
<feature type="signal peptide" evidence="2">
    <location>
        <begin position="1"/>
        <end position="22"/>
    </location>
</feature>
<evidence type="ECO:0000313" key="6">
    <source>
        <dbReference type="Proteomes" id="UP000650477"/>
    </source>
</evidence>
<keyword evidence="1 2" id="KW-0732">Signal</keyword>
<evidence type="ECO:0000256" key="2">
    <source>
        <dbReference type="SAM" id="SignalP"/>
    </source>
</evidence>
<feature type="chain" id="PRO_5014506668" evidence="2">
    <location>
        <begin position="23"/>
        <end position="190"/>
    </location>
</feature>
<dbReference type="PROSITE" id="PS50914">
    <property type="entry name" value="BON"/>
    <property type="match status" value="2"/>
</dbReference>
<dbReference type="PANTHER" id="PTHR34606:SF4">
    <property type="entry name" value="OUTER MEMBRANE LIPOPROTEIN DOLP"/>
    <property type="match status" value="1"/>
</dbReference>
<dbReference type="InterPro" id="IPR014004">
    <property type="entry name" value="Transpt-assoc_nodulatn_dom_bac"/>
</dbReference>
<organism evidence="4 6">
    <name type="scientific">Morganella morganii</name>
    <name type="common">Proteus morganii</name>
    <dbReference type="NCBI Taxonomy" id="582"/>
    <lineage>
        <taxon>Bacteria</taxon>
        <taxon>Pseudomonadati</taxon>
        <taxon>Pseudomonadota</taxon>
        <taxon>Gammaproteobacteria</taxon>
        <taxon>Enterobacterales</taxon>
        <taxon>Morganellaceae</taxon>
        <taxon>Morganella</taxon>
    </lineage>
</organism>
<proteinExistence type="predicted"/>
<dbReference type="Pfam" id="PF04972">
    <property type="entry name" value="BON"/>
    <property type="match status" value="2"/>
</dbReference>
<feature type="domain" description="BON" evidence="3">
    <location>
        <begin position="46"/>
        <end position="114"/>
    </location>
</feature>
<dbReference type="GeneID" id="93359315"/>
<accession>A0A0A2RM63</accession>
<dbReference type="Proteomes" id="UP000650477">
    <property type="component" value="Unassembled WGS sequence"/>
</dbReference>
<protein>
    <submittedName>
        <fullName evidence="5">Division/outer membrane stress-associated lipid-binding lipoprotein</fullName>
    </submittedName>
    <submittedName>
        <fullName evidence="4">Osmotically-inducible protein OsmY</fullName>
    </submittedName>
</protein>
<keyword evidence="5" id="KW-0449">Lipoprotein</keyword>
<evidence type="ECO:0000259" key="3">
    <source>
        <dbReference type="PROSITE" id="PS50914"/>
    </source>
</evidence>
<evidence type="ECO:0000313" key="5">
    <source>
        <dbReference type="EMBL" id="MDS0897794.1"/>
    </source>
</evidence>
<dbReference type="SMART" id="SM00749">
    <property type="entry name" value="BON"/>
    <property type="match status" value="2"/>
</dbReference>
<dbReference type="EMBL" id="PKLF01000006">
    <property type="protein sequence ID" value="MBE8612341.1"/>
    <property type="molecule type" value="Genomic_DNA"/>
</dbReference>
<dbReference type="Proteomes" id="UP001182247">
    <property type="component" value="Unassembled WGS sequence"/>
</dbReference>
<name>A0A0A2RM63_MORMO</name>
<evidence type="ECO:0000256" key="1">
    <source>
        <dbReference type="ARBA" id="ARBA00022729"/>
    </source>
</evidence>
<dbReference type="InterPro" id="IPR007055">
    <property type="entry name" value="BON_dom"/>
</dbReference>
<dbReference type="NCBIfam" id="NF008247">
    <property type="entry name" value="PRK11023.1"/>
    <property type="match status" value="1"/>
</dbReference>